<dbReference type="EMBL" id="JBAKFJ010000001">
    <property type="protein sequence ID" value="MEX0385800.1"/>
    <property type="molecule type" value="Genomic_DNA"/>
</dbReference>
<dbReference type="Proteomes" id="UP001556653">
    <property type="component" value="Unassembled WGS sequence"/>
</dbReference>
<accession>A0ABV3S8Y9</accession>
<organism evidence="1 2">
    <name type="scientific">Spiribacter onubensis</name>
    <dbReference type="NCBI Taxonomy" id="3122420"/>
    <lineage>
        <taxon>Bacteria</taxon>
        <taxon>Pseudomonadati</taxon>
        <taxon>Pseudomonadota</taxon>
        <taxon>Gammaproteobacteria</taxon>
        <taxon>Chromatiales</taxon>
        <taxon>Ectothiorhodospiraceae</taxon>
        <taxon>Spiribacter</taxon>
    </lineage>
</organism>
<protein>
    <recommendedName>
        <fullName evidence="3">Toxin CptA</fullName>
    </recommendedName>
</protein>
<proteinExistence type="predicted"/>
<evidence type="ECO:0000313" key="1">
    <source>
        <dbReference type="EMBL" id="MEX0385800.1"/>
    </source>
</evidence>
<reference evidence="1 2" key="1">
    <citation type="submission" date="2024-02" db="EMBL/GenBank/DDBJ databases">
        <title>New especies of Spiribacter isolated from saline water.</title>
        <authorList>
            <person name="Leon M.J."/>
            <person name="De La Haba R."/>
            <person name="Sanchez-Porro C."/>
            <person name="Ventosa A."/>
        </authorList>
    </citation>
    <scope>NUCLEOTIDE SEQUENCE [LARGE SCALE GENOMIC DNA]</scope>
    <source>
        <strain evidence="2">ag22IC4-227</strain>
    </source>
</reference>
<dbReference type="RefSeq" id="WP_367966279.1">
    <property type="nucleotide sequence ID" value="NZ_JBAKFI010000004.1"/>
</dbReference>
<comment type="caution">
    <text evidence="1">The sequence shown here is derived from an EMBL/GenBank/DDBJ whole genome shotgun (WGS) entry which is preliminary data.</text>
</comment>
<evidence type="ECO:0000313" key="2">
    <source>
        <dbReference type="Proteomes" id="UP001556653"/>
    </source>
</evidence>
<evidence type="ECO:0008006" key="3">
    <source>
        <dbReference type="Google" id="ProtNLM"/>
    </source>
</evidence>
<keyword evidence="2" id="KW-1185">Reference proteome</keyword>
<sequence>MRVALLLLPALAATGLLISVGLPALLRSFGVLFTLAVTVVTLRCHWPDPARGPWGFRLESPRRCRVLCADGSVEVARITDALILPSLVVLSLRGSGCRRALVIPSDALDAESHRRLRREAKAW</sequence>
<gene>
    <name evidence="1" type="ORF">V6X64_02170</name>
</gene>
<name>A0ABV3S8Y9_9GAMM</name>